<evidence type="ECO:0000256" key="1">
    <source>
        <dbReference type="SAM" id="SignalP"/>
    </source>
</evidence>
<gene>
    <name evidence="2" type="ORF">A4R26_05270</name>
</gene>
<evidence type="ECO:0000313" key="3">
    <source>
        <dbReference type="Proteomes" id="UP000192276"/>
    </source>
</evidence>
<dbReference type="Proteomes" id="UP000192276">
    <property type="component" value="Unassembled WGS sequence"/>
</dbReference>
<sequence length="127" mass="13438">MKTNYIRSLILLAFAIGTGNILNAQTENTGERLITQLKNGTAPGLLFSNERPAPAPAQQVKRNERESLIAQMRKGTAPGMQFKQGGGAGSAAAVRVATKATGESLPSEKKQAVEQVKVAPVVVPKQE</sequence>
<organism evidence="2 3">
    <name type="scientific">Niastella populi</name>
    <dbReference type="NCBI Taxonomy" id="550983"/>
    <lineage>
        <taxon>Bacteria</taxon>
        <taxon>Pseudomonadati</taxon>
        <taxon>Bacteroidota</taxon>
        <taxon>Chitinophagia</taxon>
        <taxon>Chitinophagales</taxon>
        <taxon>Chitinophagaceae</taxon>
        <taxon>Niastella</taxon>
    </lineage>
</organism>
<comment type="caution">
    <text evidence="2">The sequence shown here is derived from an EMBL/GenBank/DDBJ whole genome shotgun (WGS) entry which is preliminary data.</text>
</comment>
<name>A0A1V9FE32_9BACT</name>
<feature type="signal peptide" evidence="1">
    <location>
        <begin position="1"/>
        <end position="24"/>
    </location>
</feature>
<feature type="chain" id="PRO_5012980717" description="DUF4148 domain-containing protein" evidence="1">
    <location>
        <begin position="25"/>
        <end position="127"/>
    </location>
</feature>
<keyword evidence="3" id="KW-1185">Reference proteome</keyword>
<dbReference type="RefSeq" id="WP_081168808.1">
    <property type="nucleotide sequence ID" value="NZ_LWBP01000199.1"/>
</dbReference>
<dbReference type="OrthoDB" id="965669at2"/>
<protein>
    <recommendedName>
        <fullName evidence="4">DUF4148 domain-containing protein</fullName>
    </recommendedName>
</protein>
<accession>A0A1V9FE32</accession>
<evidence type="ECO:0008006" key="4">
    <source>
        <dbReference type="Google" id="ProtNLM"/>
    </source>
</evidence>
<dbReference type="STRING" id="550983.A4R26_05270"/>
<dbReference type="EMBL" id="LWBP01000199">
    <property type="protein sequence ID" value="OQP56572.1"/>
    <property type="molecule type" value="Genomic_DNA"/>
</dbReference>
<keyword evidence="1" id="KW-0732">Signal</keyword>
<evidence type="ECO:0000313" key="2">
    <source>
        <dbReference type="EMBL" id="OQP56572.1"/>
    </source>
</evidence>
<reference evidence="3" key="1">
    <citation type="submission" date="2016-04" db="EMBL/GenBank/DDBJ databases">
        <authorList>
            <person name="Chen L."/>
            <person name="Zhuang W."/>
            <person name="Wang G."/>
        </authorList>
    </citation>
    <scope>NUCLEOTIDE SEQUENCE [LARGE SCALE GENOMIC DNA]</scope>
    <source>
        <strain evidence="3">208</strain>
    </source>
</reference>
<proteinExistence type="predicted"/>
<dbReference type="AlphaFoldDB" id="A0A1V9FE32"/>